<keyword evidence="2" id="KW-1185">Reference proteome</keyword>
<proteinExistence type="predicted"/>
<dbReference type="EMBL" id="OU900100">
    <property type="protein sequence ID" value="CAG9863944.1"/>
    <property type="molecule type" value="Genomic_DNA"/>
</dbReference>
<dbReference type="OrthoDB" id="6768322at2759"/>
<name>A0A9N9TXQ7_PHYSR</name>
<evidence type="ECO:0000313" key="2">
    <source>
        <dbReference type="Proteomes" id="UP001153712"/>
    </source>
</evidence>
<gene>
    <name evidence="1" type="ORF">PHYEVI_LOCUS10213</name>
</gene>
<dbReference type="Proteomes" id="UP001153712">
    <property type="component" value="Chromosome 7"/>
</dbReference>
<protein>
    <submittedName>
        <fullName evidence="1">Uncharacterized protein</fullName>
    </submittedName>
</protein>
<reference evidence="1" key="1">
    <citation type="submission" date="2022-01" db="EMBL/GenBank/DDBJ databases">
        <authorList>
            <person name="King R."/>
        </authorList>
    </citation>
    <scope>NUCLEOTIDE SEQUENCE</scope>
</reference>
<organism evidence="1 2">
    <name type="scientific">Phyllotreta striolata</name>
    <name type="common">Striped flea beetle</name>
    <name type="synonym">Crioceris striolata</name>
    <dbReference type="NCBI Taxonomy" id="444603"/>
    <lineage>
        <taxon>Eukaryota</taxon>
        <taxon>Metazoa</taxon>
        <taxon>Ecdysozoa</taxon>
        <taxon>Arthropoda</taxon>
        <taxon>Hexapoda</taxon>
        <taxon>Insecta</taxon>
        <taxon>Pterygota</taxon>
        <taxon>Neoptera</taxon>
        <taxon>Endopterygota</taxon>
        <taxon>Coleoptera</taxon>
        <taxon>Polyphaga</taxon>
        <taxon>Cucujiformia</taxon>
        <taxon>Chrysomeloidea</taxon>
        <taxon>Chrysomelidae</taxon>
        <taxon>Galerucinae</taxon>
        <taxon>Alticini</taxon>
        <taxon>Phyllotreta</taxon>
    </lineage>
</organism>
<evidence type="ECO:0000313" key="1">
    <source>
        <dbReference type="EMBL" id="CAG9863944.1"/>
    </source>
</evidence>
<accession>A0A9N9TXQ7</accession>
<sequence length="996" mass="112975">MSSTSKTSLSAPKQSFGLYKTVISKLNLAKEKLLPVINRILKTASVNSSRLPYQSVKSYYLTMEQYKQAVWAADVLKEVAEILKFNKIKEPKCIKLQSVDFDVAKVKVNKLGKVYVDTPILVQLIDLHNMLGDAIKYIKNIPAEMYKIPKKSPTSKTSSENSCISMSIKQKAQVERITKEILTSLTMPLKTNFLVMAANSIHKTQIPNVLDEKSASEINLPPPTIVQVRHCKSLGSIFSTKQSKVDAVGARKIIIRCLADLERVKEYFEECPCGSKTPSATSCNKPPCEEEPCLCPEEAEEAGAPLHFVWKDDGENGSKVVICIKGKTEDEGDIHVVIRPCPECSPCPNKKSNQRFDISIENVNKPRRSKISFKVSSDKLLCGDQSRNDAINVVFDPDEPSKSVVEGPQIRLRETINLNLQNDEGQDLVISLCVKPKCPPKPACSSLDLEDLFSDCCCSKKPRIHVVERLTPLSRTKVCSSMEFDVGLVVSKLNTLGVQHPDRCIRKRLNDFGVNNILLWVNNNRIVFAILMYYLYTRASRPVKCGRKAILNEPQKKTLPYSASLRSLPLDNGDMAVIHQSINMCLHRSKHSRIFPDGRDEIDCKRVRFKVYFLHVLYRRNLSDLRKRLINERLEYYIYLEDDTRRCEGATYEVRYFDVDNCDQPTKNDTQTNSNTVAKTSTIATLYKSIDFSKRKKLQISIEKSKIPIYTKIHRRGIEQTTIPDTKCSLTTIYQDLSNNRIEEKAIEESNISNCSSTNSVYEETSCDLANIIYKSSSNNLVINTTKSIDSRGDVSDNLRLIVNAVERSEGDSGLFRKIYQLENENCAKETEGKSMIVIKPVSQSQNSFDLNNSLFKTDKKPRKSKKKTKKIEFYKTSSLSQLLVGKTLPRKITFLNFQDFFKNTLQSPQSDDHADLNLALSSTRFKRDPNLGRTLSKVIVNNFSNFLYESLIRDMSTETKLEILSKIDEFLGKYCKLQAKTIKSQGRRIKSRFCS</sequence>
<dbReference type="AlphaFoldDB" id="A0A9N9TXQ7"/>